<evidence type="ECO:0000313" key="3">
    <source>
        <dbReference type="Proteomes" id="UP000275910"/>
    </source>
</evidence>
<evidence type="ECO:0000313" key="2">
    <source>
        <dbReference type="EMBL" id="ROU09261.1"/>
    </source>
</evidence>
<organism evidence="2 3">
    <name type="scientific">Lysobacter enzymogenes</name>
    <dbReference type="NCBI Taxonomy" id="69"/>
    <lineage>
        <taxon>Bacteria</taxon>
        <taxon>Pseudomonadati</taxon>
        <taxon>Pseudomonadota</taxon>
        <taxon>Gammaproteobacteria</taxon>
        <taxon>Lysobacterales</taxon>
        <taxon>Lysobacteraceae</taxon>
        <taxon>Lysobacter</taxon>
    </lineage>
</organism>
<dbReference type="EMBL" id="RCTY01000001">
    <property type="protein sequence ID" value="ROU09261.1"/>
    <property type="molecule type" value="Genomic_DNA"/>
</dbReference>
<gene>
    <name evidence="2" type="ORF">D9T17_00030</name>
</gene>
<name>A0A3N2RPK4_LYSEN</name>
<evidence type="ECO:0000256" key="1">
    <source>
        <dbReference type="SAM" id="MobiDB-lite"/>
    </source>
</evidence>
<dbReference type="Proteomes" id="UP000275910">
    <property type="component" value="Unassembled WGS sequence"/>
</dbReference>
<feature type="compositionally biased region" description="Low complexity" evidence="1">
    <location>
        <begin position="1"/>
        <end position="14"/>
    </location>
</feature>
<protein>
    <submittedName>
        <fullName evidence="2">Uncharacterized protein</fullName>
    </submittedName>
</protein>
<proteinExistence type="predicted"/>
<sequence length="345" mass="37838">MTRLCAAAPTARPRTPAPRRPRGEEALVAFKQRYVVASIDLDKSRDARLQAAGELLAGERFEVELRKWDGRPAQVLVVGTETSASRMAVDTALRSGVPVVRIGRLPWDPETVRSLDLYAEPDELSACLRERLHALAPADARAEPVDAAAAPFLRQLLAASADGACLLERGLFRLVVDFAGARLHMLRRMPYPALIAEALAPNWFVTPLSPRRYSEEFAQDVTASYPLESVLWDIALAHDAPIADVPSDRPLRLRAWPLLSANALPTHWLLPLSCLLERSWALPQLAQATATSALELERMYAAVLASGLADAEAAAPERRRAHDAQAPGLLRRLARRFGLNLGRGR</sequence>
<feature type="region of interest" description="Disordered" evidence="1">
    <location>
        <begin position="1"/>
        <end position="21"/>
    </location>
</feature>
<accession>A0A3N2RPK4</accession>
<dbReference type="AlphaFoldDB" id="A0A3N2RPK4"/>
<reference evidence="2 3" key="1">
    <citation type="submission" date="2018-10" db="EMBL/GenBank/DDBJ databases">
        <title>The genome of Lysobacter enzymogenes OH11.</title>
        <authorList>
            <person name="Liu F."/>
            <person name="Zhao Y."/>
            <person name="Qian G."/>
            <person name="Chen Y."/>
            <person name="Xu H."/>
        </authorList>
    </citation>
    <scope>NUCLEOTIDE SEQUENCE [LARGE SCALE GENOMIC DNA]</scope>
    <source>
        <strain evidence="2 3">OH11</strain>
    </source>
</reference>
<comment type="caution">
    <text evidence="2">The sequence shown here is derived from an EMBL/GenBank/DDBJ whole genome shotgun (WGS) entry which is preliminary data.</text>
</comment>